<feature type="region of interest" description="Disordered" evidence="1">
    <location>
        <begin position="174"/>
        <end position="194"/>
    </location>
</feature>
<dbReference type="EMBL" id="JBFOLK010000003">
    <property type="protein sequence ID" value="KAL2526262.1"/>
    <property type="molecule type" value="Genomic_DNA"/>
</dbReference>
<proteinExistence type="predicted"/>
<accession>A0ABD1UML3</accession>
<dbReference type="Proteomes" id="UP001604336">
    <property type="component" value="Unassembled WGS sequence"/>
</dbReference>
<organism evidence="2 3">
    <name type="scientific">Abeliophyllum distichum</name>
    <dbReference type="NCBI Taxonomy" id="126358"/>
    <lineage>
        <taxon>Eukaryota</taxon>
        <taxon>Viridiplantae</taxon>
        <taxon>Streptophyta</taxon>
        <taxon>Embryophyta</taxon>
        <taxon>Tracheophyta</taxon>
        <taxon>Spermatophyta</taxon>
        <taxon>Magnoliopsida</taxon>
        <taxon>eudicotyledons</taxon>
        <taxon>Gunneridae</taxon>
        <taxon>Pentapetalae</taxon>
        <taxon>asterids</taxon>
        <taxon>lamiids</taxon>
        <taxon>Lamiales</taxon>
        <taxon>Oleaceae</taxon>
        <taxon>Forsythieae</taxon>
        <taxon>Abeliophyllum</taxon>
    </lineage>
</organism>
<feature type="region of interest" description="Disordered" evidence="1">
    <location>
        <begin position="31"/>
        <end position="54"/>
    </location>
</feature>
<evidence type="ECO:0000313" key="3">
    <source>
        <dbReference type="Proteomes" id="UP001604336"/>
    </source>
</evidence>
<comment type="caution">
    <text evidence="2">The sequence shown here is derived from an EMBL/GenBank/DDBJ whole genome shotgun (WGS) entry which is preliminary data.</text>
</comment>
<evidence type="ECO:0000313" key="2">
    <source>
        <dbReference type="EMBL" id="KAL2526262.1"/>
    </source>
</evidence>
<gene>
    <name evidence="2" type="ORF">Adt_11316</name>
</gene>
<evidence type="ECO:0000256" key="1">
    <source>
        <dbReference type="SAM" id="MobiDB-lite"/>
    </source>
</evidence>
<dbReference type="AlphaFoldDB" id="A0ABD1UML3"/>
<keyword evidence="3" id="KW-1185">Reference proteome</keyword>
<sequence length="194" mass="21817">MDNFDIGGVMDVAGFSNDIVEDITLSPLNKKKRRTDKGKATAETTVVPHSASRVTRGSDTHAYKEFGFPPVDSTVEAEIMLGCVNEKLIKKFKNKEAAAMRHIMYTNHHRLEITDDETIARYKMSGEYKSSLHLYGAESLKPTIKMTKEWLVDDHSEINLDEFDRYLRKRRAAQKAKVTEHGGVGSQPTGSLNN</sequence>
<name>A0ABD1UML3_9LAMI</name>
<reference evidence="3" key="1">
    <citation type="submission" date="2024-07" db="EMBL/GenBank/DDBJ databases">
        <title>Two chromosome-level genome assemblies of Korean endemic species Abeliophyllum distichum and Forsythia ovata (Oleaceae).</title>
        <authorList>
            <person name="Jang H."/>
        </authorList>
    </citation>
    <scope>NUCLEOTIDE SEQUENCE [LARGE SCALE GENOMIC DNA]</scope>
</reference>
<protein>
    <submittedName>
        <fullName evidence="2">Uncharacterized protein</fullName>
    </submittedName>
</protein>